<proteinExistence type="predicted"/>
<dbReference type="SUPFAM" id="SSF52266">
    <property type="entry name" value="SGNH hydrolase"/>
    <property type="match status" value="1"/>
</dbReference>
<evidence type="ECO:0000313" key="1">
    <source>
        <dbReference type="EMBL" id="DAF90302.1"/>
    </source>
</evidence>
<accession>A0A8S5U7E2</accession>
<dbReference type="CDD" id="cd00229">
    <property type="entry name" value="SGNH_hydrolase"/>
    <property type="match status" value="1"/>
</dbReference>
<keyword evidence="1" id="KW-0378">Hydrolase</keyword>
<organism evidence="1">
    <name type="scientific">Podoviridae sp. ctDd04</name>
    <dbReference type="NCBI Taxonomy" id="2825232"/>
    <lineage>
        <taxon>Viruses</taxon>
        <taxon>Duplodnaviria</taxon>
        <taxon>Heunggongvirae</taxon>
        <taxon>Uroviricota</taxon>
        <taxon>Caudoviricetes</taxon>
    </lineage>
</organism>
<name>A0A8S5U7E2_9CAUD</name>
<protein>
    <submittedName>
        <fullName evidence="1">Hydrolase</fullName>
    </submittedName>
</protein>
<dbReference type="GO" id="GO:0016787">
    <property type="term" value="F:hydrolase activity"/>
    <property type="evidence" value="ECO:0007669"/>
    <property type="project" value="UniProtKB-KW"/>
</dbReference>
<dbReference type="EMBL" id="BK016025">
    <property type="protein sequence ID" value="DAF90302.1"/>
    <property type="molecule type" value="Genomic_DNA"/>
</dbReference>
<dbReference type="InterPro" id="IPR036514">
    <property type="entry name" value="SGNH_hydro_sf"/>
</dbReference>
<sequence>MINTYPHSSTQDMNLDYLLKVAKHAEEDHKEWSDIKGTAKKQIDDAIKDSLASGEIGKVVDDATKKILTDEIEPLKNTVTEQGKLISNLEKREGLFDLSGKTIIIGDSYTVGYTPEGNITPWTEHFLNYCSIDNVTIKSNGGASFSTSNNSFLMLLNQIDADPSVKQILVVGGYNEYGSYSEIENAINAFYGVAQTRFPNAKIFVAMVAWSADSTQWSRFKIAKSVYNTQRKNWNYLNGSEYILHADGFMGSDGFHPNTTGQERLATYLAEAVKTGSCHPSFYDVNTNFESGDFTAALGSRWFFVTNYSENASNIIWSDYVCFPNSGELVCNGTEYYLGRIYSTSFIGDGNGYTCYPTTVIIKSGSDFYHIPAQLNFRARQIYLALYDVSDDKHDYRTLKTVTQVQIHRGSITM</sequence>
<dbReference type="Gene3D" id="3.40.50.1110">
    <property type="entry name" value="SGNH hydrolase"/>
    <property type="match status" value="1"/>
</dbReference>
<reference evidence="1" key="1">
    <citation type="journal article" date="2021" name="Proc. Natl. Acad. Sci. U.S.A.">
        <title>A Catalog of Tens of Thousands of Viruses from Human Metagenomes Reveals Hidden Associations with Chronic Diseases.</title>
        <authorList>
            <person name="Tisza M.J."/>
            <person name="Buck C.B."/>
        </authorList>
    </citation>
    <scope>NUCLEOTIDE SEQUENCE</scope>
    <source>
        <strain evidence="1">CtDd04</strain>
    </source>
</reference>